<dbReference type="InterPro" id="IPR002376">
    <property type="entry name" value="Formyl_transf_N"/>
</dbReference>
<dbReference type="EC" id="2.1.2.9" evidence="1"/>
<keyword evidence="4" id="KW-1185">Reference proteome</keyword>
<dbReference type="PANTHER" id="PTHR11138">
    <property type="entry name" value="METHIONYL-TRNA FORMYLTRANSFERASE"/>
    <property type="match status" value="1"/>
</dbReference>
<feature type="domain" description="Formyl transferase N-terminal" evidence="2">
    <location>
        <begin position="26"/>
        <end position="185"/>
    </location>
</feature>
<dbReference type="SUPFAM" id="SSF53328">
    <property type="entry name" value="Formyltransferase"/>
    <property type="match status" value="1"/>
</dbReference>
<name>A0A058Z7Y8_FONAL</name>
<dbReference type="STRING" id="691883.A0A058Z7Y8"/>
<organism evidence="3">
    <name type="scientific">Fonticula alba</name>
    <name type="common">Slime mold</name>
    <dbReference type="NCBI Taxonomy" id="691883"/>
    <lineage>
        <taxon>Eukaryota</taxon>
        <taxon>Rotosphaerida</taxon>
        <taxon>Fonticulaceae</taxon>
        <taxon>Fonticula</taxon>
    </lineage>
</organism>
<dbReference type="EMBL" id="KB932204">
    <property type="protein sequence ID" value="KCV70390.1"/>
    <property type="molecule type" value="Genomic_DNA"/>
</dbReference>
<dbReference type="OrthoDB" id="10268103at2759"/>
<dbReference type="PANTHER" id="PTHR11138:SF5">
    <property type="entry name" value="METHIONYL-TRNA FORMYLTRANSFERASE, MITOCHONDRIAL"/>
    <property type="match status" value="1"/>
</dbReference>
<sequence>MVFLSPILRQASSAWPHPPRVIPSLLFFGSDNFSVSFLRRIIEDRDAGRLHIGEIQVVSPPDKASSRKNRTNNVTPLKQFALEHGLTVSDAPHREKTLRNWTLPAPSVAAGAFSLGIVASFDYFITPPVLAGLEHGAINIHPSLLPQWRGASPLQHAVISGARSSGISIQEVHPRRFDAGNVLAARPFDLPGARPTFAQALDRSMAAGVPLLAEVLADFGTFRQRSVDQDDTQASLAPKFPPGTGALAWDRPATHYDRLARGVGHQLPLWSHFRNDKGSPEPQRVVFHGGFDVVFSGPGAEVFDAEYRQQEEPAGAEDDESPVHWSLPVAERQEMAAYLAGVGSRGGGSGGALVPGSAVGFRSRTKGSEYRLAIWCGPAEGEASVGTWLVPRALAPERRAKMSPTVFRSAVSTAAPNTGFTGDRFLLLQPEEGEVAATPATANA</sequence>
<evidence type="ECO:0000259" key="2">
    <source>
        <dbReference type="Pfam" id="PF00551"/>
    </source>
</evidence>
<dbReference type="Proteomes" id="UP000030693">
    <property type="component" value="Unassembled WGS sequence"/>
</dbReference>
<reference evidence="3" key="1">
    <citation type="submission" date="2013-04" db="EMBL/GenBank/DDBJ databases">
        <title>The Genome Sequence of Fonticula alba ATCC 38817.</title>
        <authorList>
            <consortium name="The Broad Institute Genomics Platform"/>
            <person name="Russ C."/>
            <person name="Cuomo C."/>
            <person name="Burger G."/>
            <person name="Gray M.W."/>
            <person name="Holland P.W.H."/>
            <person name="King N."/>
            <person name="Lang F.B.F."/>
            <person name="Roger A.J."/>
            <person name="Ruiz-Trillo I."/>
            <person name="Brown M."/>
            <person name="Walker B."/>
            <person name="Young S."/>
            <person name="Zeng Q."/>
            <person name="Gargeya S."/>
            <person name="Fitzgerald M."/>
            <person name="Haas B."/>
            <person name="Abouelleil A."/>
            <person name="Allen A.W."/>
            <person name="Alvarado L."/>
            <person name="Arachchi H.M."/>
            <person name="Berlin A.M."/>
            <person name="Chapman S.B."/>
            <person name="Gainer-Dewar J."/>
            <person name="Goldberg J."/>
            <person name="Griggs A."/>
            <person name="Gujja S."/>
            <person name="Hansen M."/>
            <person name="Howarth C."/>
            <person name="Imamovic A."/>
            <person name="Ireland A."/>
            <person name="Larimer J."/>
            <person name="McCowan C."/>
            <person name="Murphy C."/>
            <person name="Pearson M."/>
            <person name="Poon T.W."/>
            <person name="Priest M."/>
            <person name="Roberts A."/>
            <person name="Saif S."/>
            <person name="Shea T."/>
            <person name="Sisk P."/>
            <person name="Sykes S."/>
            <person name="Wortman J."/>
            <person name="Nusbaum C."/>
            <person name="Birren B."/>
        </authorList>
    </citation>
    <scope>NUCLEOTIDE SEQUENCE [LARGE SCALE GENOMIC DNA]</scope>
    <source>
        <strain evidence="3">ATCC 38817</strain>
    </source>
</reference>
<protein>
    <recommendedName>
        <fullName evidence="1">methionyl-tRNA formyltransferase</fullName>
        <ecNumber evidence="1">2.1.2.9</ecNumber>
    </recommendedName>
</protein>
<evidence type="ECO:0000313" key="3">
    <source>
        <dbReference type="EMBL" id="KCV70390.1"/>
    </source>
</evidence>
<dbReference type="Gene3D" id="3.40.50.12230">
    <property type="match status" value="1"/>
</dbReference>
<dbReference type="AlphaFoldDB" id="A0A058Z7Y8"/>
<dbReference type="GeneID" id="20527451"/>
<gene>
    <name evidence="3" type="ORF">H696_02726</name>
</gene>
<dbReference type="Pfam" id="PF00551">
    <property type="entry name" value="Formyl_trans_N"/>
    <property type="match status" value="1"/>
</dbReference>
<dbReference type="RefSeq" id="XP_009494906.1">
    <property type="nucleotide sequence ID" value="XM_009496631.1"/>
</dbReference>
<dbReference type="CDD" id="cd08646">
    <property type="entry name" value="FMT_core_Met-tRNA-FMT_N"/>
    <property type="match status" value="1"/>
</dbReference>
<dbReference type="InterPro" id="IPR041711">
    <property type="entry name" value="Met-tRNA-FMT_N"/>
</dbReference>
<dbReference type="InterPro" id="IPR036477">
    <property type="entry name" value="Formyl_transf_N_sf"/>
</dbReference>
<evidence type="ECO:0000256" key="1">
    <source>
        <dbReference type="ARBA" id="ARBA00012261"/>
    </source>
</evidence>
<evidence type="ECO:0000313" key="4">
    <source>
        <dbReference type="Proteomes" id="UP000030693"/>
    </source>
</evidence>
<proteinExistence type="predicted"/>
<accession>A0A058Z7Y8</accession>
<dbReference type="eggNOG" id="KOG3082">
    <property type="taxonomic scope" value="Eukaryota"/>
</dbReference>
<dbReference type="GO" id="GO:0005739">
    <property type="term" value="C:mitochondrion"/>
    <property type="evidence" value="ECO:0007669"/>
    <property type="project" value="TreeGrafter"/>
</dbReference>
<dbReference type="GO" id="GO:0004479">
    <property type="term" value="F:methionyl-tRNA formyltransferase activity"/>
    <property type="evidence" value="ECO:0007669"/>
    <property type="project" value="UniProtKB-EC"/>
</dbReference>